<dbReference type="Pfam" id="PF13460">
    <property type="entry name" value="NAD_binding_10"/>
    <property type="match status" value="1"/>
</dbReference>
<evidence type="ECO:0000313" key="2">
    <source>
        <dbReference type="EMBL" id="GAA3586296.1"/>
    </source>
</evidence>
<dbReference type="InterPro" id="IPR051604">
    <property type="entry name" value="Ergot_Alk_Oxidoreductase"/>
</dbReference>
<evidence type="ECO:0000259" key="1">
    <source>
        <dbReference type="Pfam" id="PF13460"/>
    </source>
</evidence>
<feature type="domain" description="NAD(P)-binding" evidence="1">
    <location>
        <begin position="6"/>
        <end position="140"/>
    </location>
</feature>
<comment type="caution">
    <text evidence="2">The sequence shown here is derived from an EMBL/GenBank/DDBJ whole genome shotgun (WGS) entry which is preliminary data.</text>
</comment>
<dbReference type="PANTHER" id="PTHR43162">
    <property type="match status" value="1"/>
</dbReference>
<sequence length="280" mass="30497">MILVTGATGNIGRQVTAQLLDAGVPVRVLTRDPDSARLPEGVQVAGGDLLAPNTMATALHDVEAVFLMWPFPTAEPAPALFDVLRKHARRIVFLSSGAIRDDLDEQAEPIGRLHADVERAIEQSGMEWTFLRPHGFARNTLSWAPQIRAGDTVRGAYGTAAMTLLHELDIASVAARALIENEHAGRRYILTGPQILTQVEQVHILGDAIGRPLHWEEISPGAARQQMLAWLPASVVDVVLNGYAHMVTEPGPITSTVEETTGVPARTFQKWATDHAHEFR</sequence>
<evidence type="ECO:0000313" key="3">
    <source>
        <dbReference type="Proteomes" id="UP001500630"/>
    </source>
</evidence>
<reference evidence="3" key="1">
    <citation type="journal article" date="2019" name="Int. J. Syst. Evol. Microbiol.">
        <title>The Global Catalogue of Microorganisms (GCM) 10K type strain sequencing project: providing services to taxonomists for standard genome sequencing and annotation.</title>
        <authorList>
            <consortium name="The Broad Institute Genomics Platform"/>
            <consortium name="The Broad Institute Genome Sequencing Center for Infectious Disease"/>
            <person name="Wu L."/>
            <person name="Ma J."/>
        </authorList>
    </citation>
    <scope>NUCLEOTIDE SEQUENCE [LARGE SCALE GENOMIC DNA]</scope>
    <source>
        <strain evidence="3">JCM 17326</strain>
    </source>
</reference>
<dbReference type="SUPFAM" id="SSF51735">
    <property type="entry name" value="NAD(P)-binding Rossmann-fold domains"/>
    <property type="match status" value="1"/>
</dbReference>
<dbReference type="InterPro" id="IPR016040">
    <property type="entry name" value="NAD(P)-bd_dom"/>
</dbReference>
<proteinExistence type="predicted"/>
<organism evidence="2 3">
    <name type="scientific">Nonomuraea rosea</name>
    <dbReference type="NCBI Taxonomy" id="638574"/>
    <lineage>
        <taxon>Bacteria</taxon>
        <taxon>Bacillati</taxon>
        <taxon>Actinomycetota</taxon>
        <taxon>Actinomycetes</taxon>
        <taxon>Streptosporangiales</taxon>
        <taxon>Streptosporangiaceae</taxon>
        <taxon>Nonomuraea</taxon>
    </lineage>
</organism>
<accession>A0ABP6YMG5</accession>
<dbReference type="Gene3D" id="3.40.50.720">
    <property type="entry name" value="NAD(P)-binding Rossmann-like Domain"/>
    <property type="match status" value="1"/>
</dbReference>
<dbReference type="PANTHER" id="PTHR43162:SF1">
    <property type="entry name" value="PRESTALK A DIFFERENTIATION PROTEIN A"/>
    <property type="match status" value="1"/>
</dbReference>
<name>A0ABP6YMG5_9ACTN</name>
<protein>
    <submittedName>
        <fullName evidence="2">NAD(P)H-binding protein</fullName>
    </submittedName>
</protein>
<dbReference type="RefSeq" id="WP_345570316.1">
    <property type="nucleotide sequence ID" value="NZ_BAABDQ010000023.1"/>
</dbReference>
<dbReference type="Proteomes" id="UP001500630">
    <property type="component" value="Unassembled WGS sequence"/>
</dbReference>
<keyword evidence="3" id="KW-1185">Reference proteome</keyword>
<gene>
    <name evidence="2" type="ORF">GCM10022419_080560</name>
</gene>
<dbReference type="InterPro" id="IPR036291">
    <property type="entry name" value="NAD(P)-bd_dom_sf"/>
</dbReference>
<dbReference type="EMBL" id="BAABDQ010000023">
    <property type="protein sequence ID" value="GAA3586296.1"/>
    <property type="molecule type" value="Genomic_DNA"/>
</dbReference>